<proteinExistence type="predicted"/>
<sequence length="79" mass="8768">MATTVAHAQAIPPGLHPLQAAALRSAQQQQQQHNQQQPQQPHHDVDDQPFDLTSRKLTVHDFVREPLPASVSFVHPTVP</sequence>
<feature type="compositionally biased region" description="Low complexity" evidence="1">
    <location>
        <begin position="27"/>
        <end position="40"/>
    </location>
</feature>
<dbReference type="EMBL" id="JAZGSY010000540">
    <property type="protein sequence ID" value="KAL1835772.1"/>
    <property type="molecule type" value="Genomic_DNA"/>
</dbReference>
<organism evidence="2 3">
    <name type="scientific">Humicola insolens</name>
    <name type="common">Soft-rot fungus</name>
    <dbReference type="NCBI Taxonomy" id="85995"/>
    <lineage>
        <taxon>Eukaryota</taxon>
        <taxon>Fungi</taxon>
        <taxon>Dikarya</taxon>
        <taxon>Ascomycota</taxon>
        <taxon>Pezizomycotina</taxon>
        <taxon>Sordariomycetes</taxon>
        <taxon>Sordariomycetidae</taxon>
        <taxon>Sordariales</taxon>
        <taxon>Chaetomiaceae</taxon>
        <taxon>Mycothermus</taxon>
    </lineage>
</organism>
<evidence type="ECO:0000313" key="3">
    <source>
        <dbReference type="Proteomes" id="UP001583172"/>
    </source>
</evidence>
<evidence type="ECO:0000313" key="2">
    <source>
        <dbReference type="EMBL" id="KAL1835772.1"/>
    </source>
</evidence>
<gene>
    <name evidence="2" type="ORF">VTJ49DRAFT_6093</name>
</gene>
<dbReference type="Proteomes" id="UP001583172">
    <property type="component" value="Unassembled WGS sequence"/>
</dbReference>
<keyword evidence="3" id="KW-1185">Reference proteome</keyword>
<reference evidence="2 3" key="1">
    <citation type="journal article" date="2024" name="Commun. Biol.">
        <title>Comparative genomic analysis of thermophilic fungi reveals convergent evolutionary adaptations and gene losses.</title>
        <authorList>
            <person name="Steindorff A.S."/>
            <person name="Aguilar-Pontes M.V."/>
            <person name="Robinson A.J."/>
            <person name="Andreopoulos B."/>
            <person name="LaButti K."/>
            <person name="Kuo A."/>
            <person name="Mondo S."/>
            <person name="Riley R."/>
            <person name="Otillar R."/>
            <person name="Haridas S."/>
            <person name="Lipzen A."/>
            <person name="Grimwood J."/>
            <person name="Schmutz J."/>
            <person name="Clum A."/>
            <person name="Reid I.D."/>
            <person name="Moisan M.C."/>
            <person name="Butler G."/>
            <person name="Nguyen T.T.M."/>
            <person name="Dewar K."/>
            <person name="Conant G."/>
            <person name="Drula E."/>
            <person name="Henrissat B."/>
            <person name="Hansel C."/>
            <person name="Singer S."/>
            <person name="Hutchinson M.I."/>
            <person name="de Vries R.P."/>
            <person name="Natvig D.O."/>
            <person name="Powell A.J."/>
            <person name="Tsang A."/>
            <person name="Grigoriev I.V."/>
        </authorList>
    </citation>
    <scope>NUCLEOTIDE SEQUENCE [LARGE SCALE GENOMIC DNA]</scope>
    <source>
        <strain evidence="2 3">CBS 620.91</strain>
    </source>
</reference>
<comment type="caution">
    <text evidence="2">The sequence shown here is derived from an EMBL/GenBank/DDBJ whole genome shotgun (WGS) entry which is preliminary data.</text>
</comment>
<name>A0ABR3V2D9_HUMIN</name>
<accession>A0ABR3V2D9</accession>
<evidence type="ECO:0000256" key="1">
    <source>
        <dbReference type="SAM" id="MobiDB-lite"/>
    </source>
</evidence>
<protein>
    <submittedName>
        <fullName evidence="2">Uncharacterized protein</fullName>
    </submittedName>
</protein>
<feature type="region of interest" description="Disordered" evidence="1">
    <location>
        <begin position="22"/>
        <end position="53"/>
    </location>
</feature>